<dbReference type="GO" id="GO:0005634">
    <property type="term" value="C:nucleus"/>
    <property type="evidence" value="ECO:0007669"/>
    <property type="project" value="TreeGrafter"/>
</dbReference>
<feature type="compositionally biased region" description="Basic and acidic residues" evidence="1">
    <location>
        <begin position="247"/>
        <end position="264"/>
    </location>
</feature>
<evidence type="ECO:0000313" key="2">
    <source>
        <dbReference type="EMBL" id="KAG5597772.1"/>
    </source>
</evidence>
<feature type="compositionally biased region" description="Acidic residues" evidence="1">
    <location>
        <begin position="171"/>
        <end position="202"/>
    </location>
</feature>
<feature type="region of interest" description="Disordered" evidence="1">
    <location>
        <begin position="43"/>
        <end position="281"/>
    </location>
</feature>
<evidence type="ECO:0000313" key="3">
    <source>
        <dbReference type="Proteomes" id="UP000824120"/>
    </source>
</evidence>
<gene>
    <name evidence="2" type="ORF">H5410_039004</name>
</gene>
<dbReference type="AlphaFoldDB" id="A0A9J5YEU5"/>
<protein>
    <submittedName>
        <fullName evidence="2">Uncharacterized protein</fullName>
    </submittedName>
</protein>
<dbReference type="OrthoDB" id="10372046at2759"/>
<feature type="compositionally biased region" description="Acidic residues" evidence="1">
    <location>
        <begin position="131"/>
        <end position="140"/>
    </location>
</feature>
<comment type="caution">
    <text evidence="2">The sequence shown here is derived from an EMBL/GenBank/DDBJ whole genome shotgun (WGS) entry which is preliminary data.</text>
</comment>
<feature type="compositionally biased region" description="Low complexity" evidence="1">
    <location>
        <begin position="1"/>
        <end position="14"/>
    </location>
</feature>
<evidence type="ECO:0000256" key="1">
    <source>
        <dbReference type="SAM" id="MobiDB-lite"/>
    </source>
</evidence>
<feature type="non-terminal residue" evidence="2">
    <location>
        <position position="1"/>
    </location>
</feature>
<feature type="compositionally biased region" description="Basic and acidic residues" evidence="1">
    <location>
        <begin position="141"/>
        <end position="153"/>
    </location>
</feature>
<organism evidence="2 3">
    <name type="scientific">Solanum commersonii</name>
    <name type="common">Commerson's wild potato</name>
    <name type="synonym">Commerson's nightshade</name>
    <dbReference type="NCBI Taxonomy" id="4109"/>
    <lineage>
        <taxon>Eukaryota</taxon>
        <taxon>Viridiplantae</taxon>
        <taxon>Streptophyta</taxon>
        <taxon>Embryophyta</taxon>
        <taxon>Tracheophyta</taxon>
        <taxon>Spermatophyta</taxon>
        <taxon>Magnoliopsida</taxon>
        <taxon>eudicotyledons</taxon>
        <taxon>Gunneridae</taxon>
        <taxon>Pentapetalae</taxon>
        <taxon>asterids</taxon>
        <taxon>lamiids</taxon>
        <taxon>Solanales</taxon>
        <taxon>Solanaceae</taxon>
        <taxon>Solanoideae</taxon>
        <taxon>Solaneae</taxon>
        <taxon>Solanum</taxon>
    </lineage>
</organism>
<accession>A0A9J5YEU5</accession>
<feature type="compositionally biased region" description="Polar residues" evidence="1">
    <location>
        <begin position="459"/>
        <end position="470"/>
    </location>
</feature>
<feature type="compositionally biased region" description="Basic and acidic residues" evidence="1">
    <location>
        <begin position="54"/>
        <end position="63"/>
    </location>
</feature>
<dbReference type="PANTHER" id="PTHR31662:SF80">
    <property type="match status" value="1"/>
</dbReference>
<dbReference type="GO" id="GO:0006355">
    <property type="term" value="P:regulation of DNA-templated transcription"/>
    <property type="evidence" value="ECO:0007669"/>
    <property type="project" value="InterPro"/>
</dbReference>
<feature type="compositionally biased region" description="Basic and acidic residues" evidence="1">
    <location>
        <begin position="209"/>
        <end position="225"/>
    </location>
</feature>
<feature type="region of interest" description="Disordered" evidence="1">
    <location>
        <begin position="1"/>
        <end position="28"/>
    </location>
</feature>
<feature type="compositionally biased region" description="Polar residues" evidence="1">
    <location>
        <begin position="516"/>
        <end position="528"/>
    </location>
</feature>
<feature type="compositionally biased region" description="Acidic residues" evidence="1">
    <location>
        <begin position="85"/>
        <end position="98"/>
    </location>
</feature>
<dbReference type="Proteomes" id="UP000824120">
    <property type="component" value="Chromosome 7"/>
</dbReference>
<feature type="region of interest" description="Disordered" evidence="1">
    <location>
        <begin position="442"/>
        <end position="483"/>
    </location>
</feature>
<dbReference type="PANTHER" id="PTHR31662">
    <property type="entry name" value="BNAANNG10740D PROTEIN-RELATED"/>
    <property type="match status" value="1"/>
</dbReference>
<name>A0A9J5YEU5_SOLCO</name>
<feature type="compositionally biased region" description="Polar residues" evidence="1">
    <location>
        <begin position="99"/>
        <end position="121"/>
    </location>
</feature>
<dbReference type="InterPro" id="IPR007592">
    <property type="entry name" value="GEBP"/>
</dbReference>
<reference evidence="2 3" key="1">
    <citation type="submission" date="2020-09" db="EMBL/GenBank/DDBJ databases">
        <title>De no assembly of potato wild relative species, Solanum commersonii.</title>
        <authorList>
            <person name="Cho K."/>
        </authorList>
    </citation>
    <scope>NUCLEOTIDE SEQUENCE [LARGE SCALE GENOMIC DNA]</scope>
    <source>
        <strain evidence="2">LZ3.2</strain>
        <tissue evidence="2">Leaf</tissue>
    </source>
</reference>
<proteinExistence type="predicted"/>
<keyword evidence="3" id="KW-1185">Reference proteome</keyword>
<feature type="region of interest" description="Disordered" evidence="1">
    <location>
        <begin position="512"/>
        <end position="534"/>
    </location>
</feature>
<sequence length="943" mass="109070">MLPENGGISSSSSPIPDPAPPKANSLETELLCDESFSEIIKEEVEEEVVSSDSLNERKRLRTVEEEEDATEAVYDSNKSRRIIKEEEEEEKGQNEIDEQNGNQDSEQSGNQDSEQSGNQESEVADEKDGGNEENNEEAEESEQKEGREDGENGDKEEEEKETEGGNQENNNGEEDQNEEDETEEVEKENETEEVEKEDETEELPQFSTAEEKGEKHDLEEHRENVGGEDNVNRVNSEQNEEEEKETEEQKQKAAEKGKRPLFKESEEDEEEEQKQQAAKKWQKTSLIPITPIFSKFLRGESSHRTKEDQIQYSTPKVDTELVDIEINTYNNKGYDYHRDLAILKAMYDFKFINGYLPYPHSDELHNHIMDLMPDLNILGNDLTVKITAFEDDFNTVIILDGDNPEMAQPVEREIFDLSMQLWEEMMNEKQENQESEIDAVLSPISSPPHEDHHPPHFNNDLQNEESTISADETEDQKARGKGKLQESELKYIFSKVEEKGKRPMSESYELKPINKPTFSNLEQGGTSENESKKQDEYDYDHDLAILNSLYHYFFNHGLIPYPYSENFIDYIEASIPNLKFYGQKLVTKIVALEHQFFSIMEMTARAGLYPDIIHPVFREIFYLSMGLWGYPRDYYPVDNVDVITINKERENEESFNQFLDEENRKQEKLQAVKKGKRPMSELYEFQHIVPTFSNPGLGAGTSENVKEDYDYDQDLAILKSMYQYCFNHGGKIPYPISRELTNYIEALVPNLKVRGQELETKIVMLENNFLAVMTMAGGFDPDKIHPVYCEFFYLSMGLWDQNQESEAWSPISSPPQDHFNNDLQNVESIIYESAKDKVDQKATEKEKLPESDLYEMKCDVAILKAIYHYFFNHGVIPYPNYSENFINYIEASIPNLKFCGLALKTKIILLESRFKAILKIAGYDPNIINPIHREIFNLLMGLW</sequence>
<dbReference type="EMBL" id="JACXVP010000007">
    <property type="protein sequence ID" value="KAG5597772.1"/>
    <property type="molecule type" value="Genomic_DNA"/>
</dbReference>